<dbReference type="Pfam" id="PF09661">
    <property type="entry name" value="DUF2398"/>
    <property type="match status" value="1"/>
</dbReference>
<dbReference type="EMBL" id="CABVGP010000002">
    <property type="protein sequence ID" value="VVJ21597.1"/>
    <property type="molecule type" value="Genomic_DNA"/>
</dbReference>
<evidence type="ECO:0008006" key="4">
    <source>
        <dbReference type="Google" id="ProtNLM"/>
    </source>
</evidence>
<dbReference type="RefSeq" id="WP_155546519.1">
    <property type="nucleotide sequence ID" value="NZ_CABVGP010000002.1"/>
</dbReference>
<keyword evidence="3" id="KW-1185">Reference proteome</keyword>
<sequence length="398" mass="43289">MSKEVAIETLQEAARALLVRPLLSSGGPDAAVAAIVRRPLYRDRLQQWFEHNLGWNLVVDRDVIRLQKIPAGTPCLPHDAPEQRVCVLYCLVLAALEDGGDQVVITEIADVVGVLSGTRTEIPTFDPADFAERRRLVQSLRLLVDHGVLVPTRDRASTEQDEAEYVSGSGNAIYDVDHHVAALLLACPVAPTRAGTPAGLTAEPHPDTPAGHNRRRRHVIMRRLVDEPLVYLDELTEGEREYLRSQRHALLHEVKELLGVQVEVRAEGAAIVDDELTDLRFPAERTREFAALLLAGALTAEPGADGGVVVGGSRLRELAEWVTEQVATRVKSIGNKPVTSANVLEEALKVLSALRLVRREADGVQLLPALGRFRSSASDPSSFGDVAGRPSRANDVPA</sequence>
<accession>A0A6I8M0Q7</accession>
<dbReference type="NCBIfam" id="TIGR02678">
    <property type="entry name" value="TIGR02678 family protein"/>
    <property type="match status" value="1"/>
</dbReference>
<dbReference type="InterPro" id="IPR013494">
    <property type="entry name" value="CHP02678"/>
</dbReference>
<evidence type="ECO:0000313" key="3">
    <source>
        <dbReference type="Proteomes" id="UP000399805"/>
    </source>
</evidence>
<feature type="region of interest" description="Disordered" evidence="1">
    <location>
        <begin position="375"/>
        <end position="398"/>
    </location>
</feature>
<proteinExistence type="predicted"/>
<evidence type="ECO:0000256" key="1">
    <source>
        <dbReference type="SAM" id="MobiDB-lite"/>
    </source>
</evidence>
<gene>
    <name evidence="2" type="ORF">AA23TX_06618</name>
</gene>
<dbReference type="AlphaFoldDB" id="A0A6I8M0Q7"/>
<name>A0A6I8M0Q7_9PSEU</name>
<organism evidence="2 3">
    <name type="scientific">Amycolatopsis camponoti</name>
    <dbReference type="NCBI Taxonomy" id="2606593"/>
    <lineage>
        <taxon>Bacteria</taxon>
        <taxon>Bacillati</taxon>
        <taxon>Actinomycetota</taxon>
        <taxon>Actinomycetes</taxon>
        <taxon>Pseudonocardiales</taxon>
        <taxon>Pseudonocardiaceae</taxon>
        <taxon>Amycolatopsis</taxon>
    </lineage>
</organism>
<evidence type="ECO:0000313" key="2">
    <source>
        <dbReference type="EMBL" id="VVJ21597.1"/>
    </source>
</evidence>
<dbReference type="Proteomes" id="UP000399805">
    <property type="component" value="Unassembled WGS sequence"/>
</dbReference>
<reference evidence="2 3" key="1">
    <citation type="submission" date="2019-09" db="EMBL/GenBank/DDBJ databases">
        <authorList>
            <person name="Leyn A S."/>
        </authorList>
    </citation>
    <scope>NUCLEOTIDE SEQUENCE [LARGE SCALE GENOMIC DNA]</scope>
    <source>
        <strain evidence="2">AA231_1</strain>
    </source>
</reference>
<protein>
    <recommendedName>
        <fullName evidence="4">TIGR02678 family protein</fullName>
    </recommendedName>
</protein>